<name>A0A4Z2HFU0_9TELE</name>
<organism evidence="1 2">
    <name type="scientific">Liparis tanakae</name>
    <name type="common">Tanaka's snailfish</name>
    <dbReference type="NCBI Taxonomy" id="230148"/>
    <lineage>
        <taxon>Eukaryota</taxon>
        <taxon>Metazoa</taxon>
        <taxon>Chordata</taxon>
        <taxon>Craniata</taxon>
        <taxon>Vertebrata</taxon>
        <taxon>Euteleostomi</taxon>
        <taxon>Actinopterygii</taxon>
        <taxon>Neopterygii</taxon>
        <taxon>Teleostei</taxon>
        <taxon>Neoteleostei</taxon>
        <taxon>Acanthomorphata</taxon>
        <taxon>Eupercaria</taxon>
        <taxon>Perciformes</taxon>
        <taxon>Cottioidei</taxon>
        <taxon>Cottales</taxon>
        <taxon>Liparidae</taxon>
        <taxon>Liparis</taxon>
    </lineage>
</organism>
<proteinExistence type="predicted"/>
<protein>
    <submittedName>
        <fullName evidence="1">Uncharacterized protein</fullName>
    </submittedName>
</protein>
<evidence type="ECO:0000313" key="1">
    <source>
        <dbReference type="EMBL" id="TNN64719.1"/>
    </source>
</evidence>
<dbReference type="EMBL" id="SRLO01000247">
    <property type="protein sequence ID" value="TNN64719.1"/>
    <property type="molecule type" value="Genomic_DNA"/>
</dbReference>
<dbReference type="AlphaFoldDB" id="A0A4Z2HFU0"/>
<gene>
    <name evidence="1" type="ORF">EYF80_025025</name>
</gene>
<sequence length="168" mass="18323">MAKPEDFITPQPVIMITAFLQASKQWLLFKLCQLASDQYRSASYVAIFDHLQDDPRSPTGGELADHPLRYLQVDGNMCCFISETAFVTGPKGLSHSYLDEVDVILSAGQLCDLVVSDLMGQTLHVALGIVECRSLVGGDELGHLLLHPLDGAHHVGKHLLAFLQRGVG</sequence>
<dbReference type="Proteomes" id="UP000314294">
    <property type="component" value="Unassembled WGS sequence"/>
</dbReference>
<reference evidence="1 2" key="1">
    <citation type="submission" date="2019-03" db="EMBL/GenBank/DDBJ databases">
        <title>First draft genome of Liparis tanakae, snailfish: a comprehensive survey of snailfish specific genes.</title>
        <authorList>
            <person name="Kim W."/>
            <person name="Song I."/>
            <person name="Jeong J.-H."/>
            <person name="Kim D."/>
            <person name="Kim S."/>
            <person name="Ryu S."/>
            <person name="Song J.Y."/>
            <person name="Lee S.K."/>
        </authorList>
    </citation>
    <scope>NUCLEOTIDE SEQUENCE [LARGE SCALE GENOMIC DNA]</scope>
    <source>
        <tissue evidence="1">Muscle</tissue>
    </source>
</reference>
<keyword evidence="2" id="KW-1185">Reference proteome</keyword>
<accession>A0A4Z2HFU0</accession>
<comment type="caution">
    <text evidence="1">The sequence shown here is derived from an EMBL/GenBank/DDBJ whole genome shotgun (WGS) entry which is preliminary data.</text>
</comment>
<evidence type="ECO:0000313" key="2">
    <source>
        <dbReference type="Proteomes" id="UP000314294"/>
    </source>
</evidence>